<feature type="transmembrane region" description="Helical" evidence="7">
    <location>
        <begin position="12"/>
        <end position="30"/>
    </location>
</feature>
<dbReference type="Proteomes" id="UP000070133">
    <property type="component" value="Unassembled WGS sequence"/>
</dbReference>
<evidence type="ECO:0000256" key="3">
    <source>
        <dbReference type="ARBA" id="ARBA00024226"/>
    </source>
</evidence>
<dbReference type="EC" id="1.2.1.3" evidence="3"/>
<comment type="caution">
    <text evidence="9">The sequence shown here is derived from an EMBL/GenBank/DDBJ whole genome shotgun (WGS) entry which is preliminary data.</text>
</comment>
<dbReference type="InterPro" id="IPR015590">
    <property type="entry name" value="Aldehyde_DH_dom"/>
</dbReference>
<sequence length="605" mass="65618">MDALLGVIPHAKIIATLSCLAIAYIAYLLLRPDAEGAVEFSVPPPVQCSPAWRGNVLAEPSIKVPGSSAIQAYCPATGEYLGLVNPSTPDKIDRLISRASDAQKSWSQTSFAQRRQVLKTLLKFILDNQEPIIRAACLDSGKTRVDALFGEVLVTAERIKWTIDHGEKALLPDRRPTNLLMLYKRNEVRYEPLGVVAACVSWNYPLHNLMGPVISALFSGNAIIVKNSEQTAWSSVYFIDIARAALHACGFDPNVVNAISCWPQTAAYLTSHPGISHLTFIGSRPVAHEIAKSASKVLTPLCIELGGKDAAIVLDHPNGDGLAAGEMERIASIIMRGVFQSGGQNCIGIERVVAMPTAYRTLVKMLEPRIQALRLGSDLDPDRPASDVVDVGALISPASFDRLERLIAEARAQGASLLAGGHRHFHDRYPHGHYFAPTLLVDVTPKMRIAQEELFAPICVLMLAKDVDDVVRITNSTEYGLGCSIFGPTSSSGARGNLAHILNSVKCGMVAVNDFAAYYMVQLPFGGVKQSGYGRFAGPEGLRSLCNAKSVCMDRFPRLIKTTIPPSLDYPMKPDAWHVSRGVVEVGYGESIRRQVEGIRKLAGF</sequence>
<dbReference type="InterPro" id="IPR016163">
    <property type="entry name" value="Ald_DH_C"/>
</dbReference>
<gene>
    <name evidence="9" type="ORF">AC578_2282</name>
</gene>
<dbReference type="InterPro" id="IPR016160">
    <property type="entry name" value="Ald_DH_CS_CYS"/>
</dbReference>
<dbReference type="AlphaFoldDB" id="A0A139H0R6"/>
<proteinExistence type="inferred from homology"/>
<evidence type="ECO:0000256" key="6">
    <source>
        <dbReference type="RuleBase" id="RU003345"/>
    </source>
</evidence>
<comment type="similarity">
    <text evidence="1 6">Belongs to the aldehyde dehydrogenase family.</text>
</comment>
<dbReference type="InterPro" id="IPR016161">
    <property type="entry name" value="Ald_DH/histidinol_DH"/>
</dbReference>
<accession>A0A139H0R6</accession>
<dbReference type="STRING" id="321146.A0A139H0R6"/>
<evidence type="ECO:0000256" key="5">
    <source>
        <dbReference type="PROSITE-ProRule" id="PRU10007"/>
    </source>
</evidence>
<keyword evidence="10" id="KW-1185">Reference proteome</keyword>
<name>A0A139H0R6_9PEZI</name>
<evidence type="ECO:0000313" key="10">
    <source>
        <dbReference type="Proteomes" id="UP000070133"/>
    </source>
</evidence>
<dbReference type="GO" id="GO:0004029">
    <property type="term" value="F:aldehyde dehydrogenase (NAD+) activity"/>
    <property type="evidence" value="ECO:0007669"/>
    <property type="project" value="UniProtKB-EC"/>
</dbReference>
<protein>
    <recommendedName>
        <fullName evidence="3">aldehyde dehydrogenase (NAD(+))</fullName>
        <ecNumber evidence="3">1.2.1.3</ecNumber>
    </recommendedName>
</protein>
<keyword evidence="7" id="KW-1133">Transmembrane helix</keyword>
<dbReference type="InterPro" id="IPR016162">
    <property type="entry name" value="Ald_DH_N"/>
</dbReference>
<dbReference type="Gene3D" id="3.40.309.10">
    <property type="entry name" value="Aldehyde Dehydrogenase, Chain A, domain 2"/>
    <property type="match status" value="1"/>
</dbReference>
<dbReference type="CDD" id="cd07098">
    <property type="entry name" value="ALDH_F15-22"/>
    <property type="match status" value="1"/>
</dbReference>
<dbReference type="Gene3D" id="3.40.605.10">
    <property type="entry name" value="Aldehyde Dehydrogenase, Chain A, domain 1"/>
    <property type="match status" value="1"/>
</dbReference>
<dbReference type="OrthoDB" id="310895at2759"/>
<reference evidence="9 10" key="1">
    <citation type="submission" date="2015-07" db="EMBL/GenBank/DDBJ databases">
        <title>Comparative genomics of the Sigatoka disease complex on banana suggests a link between parallel evolutionary changes in Pseudocercospora fijiensis and Pseudocercospora eumusae and increased virulence on the banana host.</title>
        <authorList>
            <person name="Chang T.-C."/>
            <person name="Salvucci A."/>
            <person name="Crous P.W."/>
            <person name="Stergiopoulos I."/>
        </authorList>
    </citation>
    <scope>NUCLEOTIDE SEQUENCE [LARGE SCALE GENOMIC DNA]</scope>
    <source>
        <strain evidence="9 10">CBS 114824</strain>
    </source>
</reference>
<organism evidence="9 10">
    <name type="scientific">Pseudocercospora eumusae</name>
    <dbReference type="NCBI Taxonomy" id="321146"/>
    <lineage>
        <taxon>Eukaryota</taxon>
        <taxon>Fungi</taxon>
        <taxon>Dikarya</taxon>
        <taxon>Ascomycota</taxon>
        <taxon>Pezizomycotina</taxon>
        <taxon>Dothideomycetes</taxon>
        <taxon>Dothideomycetidae</taxon>
        <taxon>Mycosphaerellales</taxon>
        <taxon>Mycosphaerellaceae</taxon>
        <taxon>Pseudocercospora</taxon>
    </lineage>
</organism>
<evidence type="ECO:0000256" key="2">
    <source>
        <dbReference type="ARBA" id="ARBA00023002"/>
    </source>
</evidence>
<dbReference type="Pfam" id="PF00171">
    <property type="entry name" value="Aldedh"/>
    <property type="match status" value="1"/>
</dbReference>
<dbReference type="PANTHER" id="PTHR11699">
    <property type="entry name" value="ALDEHYDE DEHYDROGENASE-RELATED"/>
    <property type="match status" value="1"/>
</dbReference>
<dbReference type="SUPFAM" id="SSF53720">
    <property type="entry name" value="ALDH-like"/>
    <property type="match status" value="1"/>
</dbReference>
<feature type="domain" description="Aldehyde dehydrogenase" evidence="8">
    <location>
        <begin position="68"/>
        <end position="551"/>
    </location>
</feature>
<dbReference type="PROSITE" id="PS00687">
    <property type="entry name" value="ALDEHYDE_DEHYDR_GLU"/>
    <property type="match status" value="1"/>
</dbReference>
<comment type="catalytic activity">
    <reaction evidence="4">
        <text>an aldehyde + NAD(+) + H2O = a carboxylate + NADH + 2 H(+)</text>
        <dbReference type="Rhea" id="RHEA:16185"/>
        <dbReference type="ChEBI" id="CHEBI:15377"/>
        <dbReference type="ChEBI" id="CHEBI:15378"/>
        <dbReference type="ChEBI" id="CHEBI:17478"/>
        <dbReference type="ChEBI" id="CHEBI:29067"/>
        <dbReference type="ChEBI" id="CHEBI:57540"/>
        <dbReference type="ChEBI" id="CHEBI:57945"/>
        <dbReference type="EC" id="1.2.1.3"/>
    </reaction>
</comment>
<dbReference type="PROSITE" id="PS00070">
    <property type="entry name" value="ALDEHYDE_DEHYDR_CYS"/>
    <property type="match status" value="1"/>
</dbReference>
<evidence type="ECO:0000259" key="8">
    <source>
        <dbReference type="Pfam" id="PF00171"/>
    </source>
</evidence>
<evidence type="ECO:0000256" key="4">
    <source>
        <dbReference type="ARBA" id="ARBA00049194"/>
    </source>
</evidence>
<keyword evidence="7" id="KW-0472">Membrane</keyword>
<evidence type="ECO:0000256" key="1">
    <source>
        <dbReference type="ARBA" id="ARBA00009986"/>
    </source>
</evidence>
<keyword evidence="7" id="KW-0812">Transmembrane</keyword>
<dbReference type="InterPro" id="IPR029510">
    <property type="entry name" value="Ald_DH_CS_GLU"/>
</dbReference>
<dbReference type="FunFam" id="3.40.309.10:FF:000024">
    <property type="entry name" value="Betaine aldehyde dehydrogenase"/>
    <property type="match status" value="1"/>
</dbReference>
<dbReference type="EMBL" id="LFZN01000189">
    <property type="protein sequence ID" value="KXS96055.1"/>
    <property type="molecule type" value="Genomic_DNA"/>
</dbReference>
<feature type="active site" evidence="5">
    <location>
        <position position="304"/>
    </location>
</feature>
<evidence type="ECO:0000313" key="9">
    <source>
        <dbReference type="EMBL" id="KXS96055.1"/>
    </source>
</evidence>
<keyword evidence="2 6" id="KW-0560">Oxidoreductase</keyword>
<evidence type="ECO:0000256" key="7">
    <source>
        <dbReference type="SAM" id="Phobius"/>
    </source>
</evidence>